<evidence type="ECO:0000313" key="3">
    <source>
        <dbReference type="Proteomes" id="UP000661607"/>
    </source>
</evidence>
<dbReference type="InterPro" id="IPR029039">
    <property type="entry name" value="Flavoprotein-like_sf"/>
</dbReference>
<dbReference type="RefSeq" id="WP_192776186.1">
    <property type="nucleotide sequence ID" value="NZ_BAAASY010000020.1"/>
</dbReference>
<dbReference type="SUPFAM" id="SSF52218">
    <property type="entry name" value="Flavoproteins"/>
    <property type="match status" value="1"/>
</dbReference>
<dbReference type="EMBL" id="JADBEF010000001">
    <property type="protein sequence ID" value="MBE1561236.1"/>
    <property type="molecule type" value="Genomic_DNA"/>
</dbReference>
<dbReference type="InterPro" id="IPR005025">
    <property type="entry name" value="FMN_Rdtase-like_dom"/>
</dbReference>
<dbReference type="InterPro" id="IPR050712">
    <property type="entry name" value="NAD(P)H-dep_reductase"/>
</dbReference>
<evidence type="ECO:0000259" key="1">
    <source>
        <dbReference type="Pfam" id="PF03358"/>
    </source>
</evidence>
<dbReference type="Gene3D" id="3.40.50.360">
    <property type="match status" value="1"/>
</dbReference>
<feature type="domain" description="NADPH-dependent FMN reductase-like" evidence="1">
    <location>
        <begin position="3"/>
        <end position="147"/>
    </location>
</feature>
<dbReference type="PANTHER" id="PTHR30543">
    <property type="entry name" value="CHROMATE REDUCTASE"/>
    <property type="match status" value="1"/>
</dbReference>
<protein>
    <submittedName>
        <fullName evidence="2">NAD(P)H-dependent FMN reductase</fullName>
    </submittedName>
</protein>
<comment type="caution">
    <text evidence="2">The sequence shown here is derived from an EMBL/GenBank/DDBJ whole genome shotgun (WGS) entry which is preliminary data.</text>
</comment>
<keyword evidence="3" id="KW-1185">Reference proteome</keyword>
<gene>
    <name evidence="2" type="ORF">H4W81_004015</name>
</gene>
<dbReference type="Proteomes" id="UP000661607">
    <property type="component" value="Unassembled WGS sequence"/>
</dbReference>
<accession>A0ABR9KHG2</accession>
<proteinExistence type="predicted"/>
<dbReference type="PANTHER" id="PTHR30543:SF21">
    <property type="entry name" value="NAD(P)H-DEPENDENT FMN REDUCTASE LOT6"/>
    <property type="match status" value="1"/>
</dbReference>
<name>A0ABR9KHG2_9ACTN</name>
<dbReference type="Pfam" id="PF03358">
    <property type="entry name" value="FMN_red"/>
    <property type="match status" value="1"/>
</dbReference>
<reference evidence="2 3" key="1">
    <citation type="submission" date="2020-10" db="EMBL/GenBank/DDBJ databases">
        <title>Sequencing the genomes of 1000 actinobacteria strains.</title>
        <authorList>
            <person name="Klenk H.-P."/>
        </authorList>
    </citation>
    <scope>NUCLEOTIDE SEQUENCE [LARGE SCALE GENOMIC DNA]</scope>
    <source>
        <strain evidence="2 3">DSM 43748</strain>
    </source>
</reference>
<organism evidence="2 3">
    <name type="scientific">Nonomuraea africana</name>
    <dbReference type="NCBI Taxonomy" id="46171"/>
    <lineage>
        <taxon>Bacteria</taxon>
        <taxon>Bacillati</taxon>
        <taxon>Actinomycetota</taxon>
        <taxon>Actinomycetes</taxon>
        <taxon>Streptosporangiales</taxon>
        <taxon>Streptosporangiaceae</taxon>
        <taxon>Nonomuraea</taxon>
    </lineage>
</organism>
<evidence type="ECO:0000313" key="2">
    <source>
        <dbReference type="EMBL" id="MBE1561236.1"/>
    </source>
</evidence>
<sequence>MIRVAVIIGSTRPGRNGEAVARWVHDLAVKRGDAEFEIVDLKEIGLPYLDEPMPPAMGRYEHAHTRAWAETIASFDAFVFVTPEYNHSISGALKNAIDFLYAEWNTKAAAFVSYGSAGGVRAVEHLRLIMGELEVADVRAQVSLSLAADFEDFSVFRPAAHQEDAVVAMLDQLVAWAGAMRSLRTSGESGNSGDLGASVDSGALVDYAAASVGDS</sequence>